<feature type="compositionally biased region" description="Polar residues" evidence="2">
    <location>
        <begin position="291"/>
        <end position="314"/>
    </location>
</feature>
<evidence type="ECO:0000313" key="4">
    <source>
        <dbReference type="Proteomes" id="UP001497512"/>
    </source>
</evidence>
<evidence type="ECO:0000313" key="3">
    <source>
        <dbReference type="EMBL" id="CAK9215171.1"/>
    </source>
</evidence>
<feature type="region of interest" description="Disordered" evidence="2">
    <location>
        <begin position="289"/>
        <end position="316"/>
    </location>
</feature>
<keyword evidence="4" id="KW-1185">Reference proteome</keyword>
<evidence type="ECO:0000256" key="1">
    <source>
        <dbReference type="SAM" id="Coils"/>
    </source>
</evidence>
<feature type="non-terminal residue" evidence="3">
    <location>
        <position position="1"/>
    </location>
</feature>
<protein>
    <submittedName>
        <fullName evidence="3">Uncharacterized protein</fullName>
    </submittedName>
</protein>
<feature type="coiled-coil region" evidence="1">
    <location>
        <begin position="242"/>
        <end position="269"/>
    </location>
</feature>
<dbReference type="Proteomes" id="UP001497512">
    <property type="component" value="Chromosome 2"/>
</dbReference>
<feature type="coiled-coil region" evidence="1">
    <location>
        <begin position="79"/>
        <end position="182"/>
    </location>
</feature>
<organism evidence="3 4">
    <name type="scientific">Sphagnum troendelagicum</name>
    <dbReference type="NCBI Taxonomy" id="128251"/>
    <lineage>
        <taxon>Eukaryota</taxon>
        <taxon>Viridiplantae</taxon>
        <taxon>Streptophyta</taxon>
        <taxon>Embryophyta</taxon>
        <taxon>Bryophyta</taxon>
        <taxon>Sphagnophytina</taxon>
        <taxon>Sphagnopsida</taxon>
        <taxon>Sphagnales</taxon>
        <taxon>Sphagnaceae</taxon>
        <taxon>Sphagnum</taxon>
    </lineage>
</organism>
<keyword evidence="1" id="KW-0175">Coiled coil</keyword>
<accession>A0ABP0U8M9</accession>
<name>A0ABP0U8M9_9BRYO</name>
<proteinExistence type="predicted"/>
<evidence type="ECO:0000256" key="2">
    <source>
        <dbReference type="SAM" id="MobiDB-lite"/>
    </source>
</evidence>
<sequence length="330" mass="37845">MLGKGIWNRATTLGDHEDKPNAYRTSVCCLLLREICEMSMPFARVLGTIREVIEQAIYSKYMTLHDGASFGKVPYFDLVAKLEEKYEGLLEEQKKWNMMLQERQVVIDRIENHIQDLKEEISKEKSHTRDLQGDLSTMQKTLTKSNKEDNDVNKYMNLEARYADLTHEVQHIQANLTAARQEASDGVPKDEFDKAKKKILDLESKLMQTARVERQSHNLTPRPQWSELRGSARYTSSTATQAAEVCMKNEELQQTISSLRSELAYAEVALAERKKPLMNVPLFNLLRASPKSATPPQSNHYGWYRTNQAANPDSQEMDAELHTLYTEKSS</sequence>
<feature type="non-terminal residue" evidence="3">
    <location>
        <position position="330"/>
    </location>
</feature>
<reference evidence="3" key="1">
    <citation type="submission" date="2024-02" db="EMBL/GenBank/DDBJ databases">
        <authorList>
            <consortium name="ELIXIR-Norway"/>
            <consortium name="Elixir Norway"/>
        </authorList>
    </citation>
    <scope>NUCLEOTIDE SEQUENCE</scope>
</reference>
<gene>
    <name evidence="3" type="ORF">CSSPTR1EN2_LOCUS12598</name>
</gene>
<dbReference type="EMBL" id="OZ019894">
    <property type="protein sequence ID" value="CAK9215171.1"/>
    <property type="molecule type" value="Genomic_DNA"/>
</dbReference>